<dbReference type="EMBL" id="JAGKQM010000012">
    <property type="protein sequence ID" value="KAH0900359.1"/>
    <property type="molecule type" value="Genomic_DNA"/>
</dbReference>
<protein>
    <submittedName>
        <fullName evidence="2">Uncharacterized protein</fullName>
    </submittedName>
</protein>
<accession>A0ABQ8B6E8</accession>
<evidence type="ECO:0000256" key="1">
    <source>
        <dbReference type="SAM" id="MobiDB-lite"/>
    </source>
</evidence>
<feature type="compositionally biased region" description="Basic and acidic residues" evidence="1">
    <location>
        <begin position="1"/>
        <end position="11"/>
    </location>
</feature>
<proteinExistence type="predicted"/>
<organism evidence="2 3">
    <name type="scientific">Brassica napus</name>
    <name type="common">Rape</name>
    <dbReference type="NCBI Taxonomy" id="3708"/>
    <lineage>
        <taxon>Eukaryota</taxon>
        <taxon>Viridiplantae</taxon>
        <taxon>Streptophyta</taxon>
        <taxon>Embryophyta</taxon>
        <taxon>Tracheophyta</taxon>
        <taxon>Spermatophyta</taxon>
        <taxon>Magnoliopsida</taxon>
        <taxon>eudicotyledons</taxon>
        <taxon>Gunneridae</taxon>
        <taxon>Pentapetalae</taxon>
        <taxon>rosids</taxon>
        <taxon>malvids</taxon>
        <taxon>Brassicales</taxon>
        <taxon>Brassicaceae</taxon>
        <taxon>Brassiceae</taxon>
        <taxon>Brassica</taxon>
    </lineage>
</organism>
<name>A0ABQ8B6E8_BRANA</name>
<sequence>DRGTILSEKHSRGAAPRKVMRERKLKSGYVLKDGTLQKPGHVKKNQTQRVLQDTPANHSSHGHRNPTQCSPFTFSSSRLSPLHNHMLLPSTHQIQCIQRPPPAFYNGI</sequence>
<feature type="compositionally biased region" description="Polar residues" evidence="1">
    <location>
        <begin position="47"/>
        <end position="74"/>
    </location>
</feature>
<evidence type="ECO:0000313" key="2">
    <source>
        <dbReference type="EMBL" id="KAH0900359.1"/>
    </source>
</evidence>
<comment type="caution">
    <text evidence="2">The sequence shown here is derived from an EMBL/GenBank/DDBJ whole genome shotgun (WGS) entry which is preliminary data.</text>
</comment>
<gene>
    <name evidence="2" type="ORF">HID58_049927</name>
</gene>
<keyword evidence="3" id="KW-1185">Reference proteome</keyword>
<feature type="region of interest" description="Disordered" evidence="1">
    <location>
        <begin position="1"/>
        <end position="74"/>
    </location>
</feature>
<dbReference type="Proteomes" id="UP000824890">
    <property type="component" value="Unassembled WGS sequence"/>
</dbReference>
<feature type="non-terminal residue" evidence="2">
    <location>
        <position position="1"/>
    </location>
</feature>
<evidence type="ECO:0000313" key="3">
    <source>
        <dbReference type="Proteomes" id="UP000824890"/>
    </source>
</evidence>
<reference evidence="2 3" key="1">
    <citation type="submission" date="2021-05" db="EMBL/GenBank/DDBJ databases">
        <title>Genome Assembly of Synthetic Allotetraploid Brassica napus Reveals Homoeologous Exchanges between Subgenomes.</title>
        <authorList>
            <person name="Davis J.T."/>
        </authorList>
    </citation>
    <scope>NUCLEOTIDE SEQUENCE [LARGE SCALE GENOMIC DNA]</scope>
    <source>
        <strain evidence="3">cv. Da-Ae</strain>
        <tissue evidence="2">Seedling</tissue>
    </source>
</reference>